<gene>
    <name evidence="9" type="ORF">ANANG_G00303740</name>
</gene>
<name>A0A9D3LIH2_ANGAN</name>
<sequence length="521" mass="59283">MSRSSIAGGRGRDRERERDRDRRGTWENREVGYFERRWWRWWRRALPPPLLLPPAAAAAAAPAPGTVLCDICTGTKRRATKSCLACLASYCEGHLQPHYEYPALMKHKLVGPAGQIQEKICSNHDKLLEVYCRTDQQCVCVLCMMEEHKNHEIVSAATERTERQKQLGATLLKSQQRIQGRVKKWQDLKQAVAAVKNSAQTAIEENERIFTELVRSVQRWHAEVKQQVLAQERAVVTRATALLHQLEQEVSELRRRHVELEQLSHSDDHIHFLQSWQMLSSPSGYEDISSINVDPHSSFGPTKKAISELKERLEETCKGELANISATVKEVSVLQADEPRTREDFLQHSCELRLDPNTVHRSLRLLEGNTALEMVSEPLPYPDHPGRFANWQQALCREGLSGRRCYWEVDWKGTEVDIAVSYKGISRKSNGNECNFGWNDKSWSLYCSEAKCAFVHNNASTTVPFPGSSRIGVFLDFRAGNLAFYSVTDTMTLIHKVQTTFTEALYPGFGVWGFGSTVKIF</sequence>
<dbReference type="Gene3D" id="2.60.120.920">
    <property type="match status" value="1"/>
</dbReference>
<dbReference type="AlphaFoldDB" id="A0A9D3LIH2"/>
<evidence type="ECO:0000256" key="2">
    <source>
        <dbReference type="ARBA" id="ARBA00022771"/>
    </source>
</evidence>
<dbReference type="Pfam" id="PF13765">
    <property type="entry name" value="PRY"/>
    <property type="match status" value="1"/>
</dbReference>
<dbReference type="Pfam" id="PF00643">
    <property type="entry name" value="zf-B_box"/>
    <property type="match status" value="1"/>
</dbReference>
<evidence type="ECO:0000256" key="6">
    <source>
        <dbReference type="SAM" id="MobiDB-lite"/>
    </source>
</evidence>
<keyword evidence="3" id="KW-0862">Zinc</keyword>
<dbReference type="InterPro" id="IPR006574">
    <property type="entry name" value="PRY"/>
</dbReference>
<dbReference type="CDD" id="cd16040">
    <property type="entry name" value="SPRY_PRY_SNTX"/>
    <property type="match status" value="1"/>
</dbReference>
<dbReference type="Proteomes" id="UP001044222">
    <property type="component" value="Chromosome 18"/>
</dbReference>
<dbReference type="PRINTS" id="PR01407">
    <property type="entry name" value="BUTYPHLNCDUF"/>
</dbReference>
<dbReference type="Gene3D" id="4.10.830.40">
    <property type="match status" value="1"/>
</dbReference>
<reference evidence="9" key="1">
    <citation type="submission" date="2021-01" db="EMBL/GenBank/DDBJ databases">
        <title>A chromosome-scale assembly of European eel, Anguilla anguilla.</title>
        <authorList>
            <person name="Henkel C."/>
            <person name="Jong-Raadsen S.A."/>
            <person name="Dufour S."/>
            <person name="Weltzien F.-A."/>
            <person name="Palstra A.P."/>
            <person name="Pelster B."/>
            <person name="Spaink H.P."/>
            <person name="Van Den Thillart G.E."/>
            <person name="Jansen H."/>
            <person name="Zahm M."/>
            <person name="Klopp C."/>
            <person name="Cedric C."/>
            <person name="Louis A."/>
            <person name="Berthelot C."/>
            <person name="Parey E."/>
            <person name="Roest Crollius H."/>
            <person name="Montfort J."/>
            <person name="Robinson-Rechavi M."/>
            <person name="Bucao C."/>
            <person name="Bouchez O."/>
            <person name="Gislard M."/>
            <person name="Lluch J."/>
            <person name="Milhes M."/>
            <person name="Lampietro C."/>
            <person name="Lopez Roques C."/>
            <person name="Donnadieu C."/>
            <person name="Braasch I."/>
            <person name="Desvignes T."/>
            <person name="Postlethwait J."/>
            <person name="Bobe J."/>
            <person name="Guiguen Y."/>
            <person name="Dirks R."/>
        </authorList>
    </citation>
    <scope>NUCLEOTIDE SEQUENCE</scope>
    <source>
        <strain evidence="9">Tag_6206</strain>
        <tissue evidence="9">Liver</tissue>
    </source>
</reference>
<dbReference type="InterPro" id="IPR001870">
    <property type="entry name" value="B30.2/SPRY"/>
</dbReference>
<dbReference type="InterPro" id="IPR051051">
    <property type="entry name" value="E3_ubiq-ligase_TRIM/RNF"/>
</dbReference>
<dbReference type="Pfam" id="PF25600">
    <property type="entry name" value="TRIM_CC"/>
    <property type="match status" value="1"/>
</dbReference>
<evidence type="ECO:0000256" key="1">
    <source>
        <dbReference type="ARBA" id="ARBA00022723"/>
    </source>
</evidence>
<dbReference type="SUPFAM" id="SSF49899">
    <property type="entry name" value="Concanavalin A-like lectins/glucanases"/>
    <property type="match status" value="1"/>
</dbReference>
<dbReference type="InterPro" id="IPR003879">
    <property type="entry name" value="Butyrophylin_SPRY"/>
</dbReference>
<dbReference type="GO" id="GO:0008270">
    <property type="term" value="F:zinc ion binding"/>
    <property type="evidence" value="ECO:0007669"/>
    <property type="project" value="UniProtKB-KW"/>
</dbReference>
<keyword evidence="2 4" id="KW-0863">Zinc-finger</keyword>
<dbReference type="SMART" id="SM00449">
    <property type="entry name" value="SPRY"/>
    <property type="match status" value="1"/>
</dbReference>
<accession>A0A9D3LIH2</accession>
<dbReference type="PANTHER" id="PTHR25465">
    <property type="entry name" value="B-BOX DOMAIN CONTAINING"/>
    <property type="match status" value="1"/>
</dbReference>
<dbReference type="PROSITE" id="PS50119">
    <property type="entry name" value="ZF_BBOX"/>
    <property type="match status" value="1"/>
</dbReference>
<organism evidence="9 10">
    <name type="scientific">Anguilla anguilla</name>
    <name type="common">European freshwater eel</name>
    <name type="synonym">Muraena anguilla</name>
    <dbReference type="NCBI Taxonomy" id="7936"/>
    <lineage>
        <taxon>Eukaryota</taxon>
        <taxon>Metazoa</taxon>
        <taxon>Chordata</taxon>
        <taxon>Craniata</taxon>
        <taxon>Vertebrata</taxon>
        <taxon>Euteleostomi</taxon>
        <taxon>Actinopterygii</taxon>
        <taxon>Neopterygii</taxon>
        <taxon>Teleostei</taxon>
        <taxon>Anguilliformes</taxon>
        <taxon>Anguillidae</taxon>
        <taxon>Anguilla</taxon>
    </lineage>
</organism>
<feature type="domain" description="B30.2/SPRY" evidence="8">
    <location>
        <begin position="332"/>
        <end position="521"/>
    </location>
</feature>
<feature type="region of interest" description="Disordered" evidence="6">
    <location>
        <begin position="1"/>
        <end position="22"/>
    </location>
</feature>
<keyword evidence="5" id="KW-0175">Coiled coil</keyword>
<evidence type="ECO:0008006" key="11">
    <source>
        <dbReference type="Google" id="ProtNLM"/>
    </source>
</evidence>
<keyword evidence="1" id="KW-0479">Metal-binding</keyword>
<evidence type="ECO:0000259" key="8">
    <source>
        <dbReference type="PROSITE" id="PS50188"/>
    </source>
</evidence>
<evidence type="ECO:0000313" key="9">
    <source>
        <dbReference type="EMBL" id="KAG5831440.1"/>
    </source>
</evidence>
<dbReference type="Gene3D" id="3.30.160.60">
    <property type="entry name" value="Classic Zinc Finger"/>
    <property type="match status" value="1"/>
</dbReference>
<dbReference type="InterPro" id="IPR043136">
    <property type="entry name" value="B30.2/SPRY_sf"/>
</dbReference>
<evidence type="ECO:0000256" key="3">
    <source>
        <dbReference type="ARBA" id="ARBA00022833"/>
    </source>
</evidence>
<evidence type="ECO:0000313" key="10">
    <source>
        <dbReference type="Proteomes" id="UP001044222"/>
    </source>
</evidence>
<dbReference type="InterPro" id="IPR013320">
    <property type="entry name" value="ConA-like_dom_sf"/>
</dbReference>
<evidence type="ECO:0000256" key="4">
    <source>
        <dbReference type="PROSITE-ProRule" id="PRU00024"/>
    </source>
</evidence>
<dbReference type="InterPro" id="IPR000315">
    <property type="entry name" value="Znf_B-box"/>
</dbReference>
<evidence type="ECO:0000256" key="5">
    <source>
        <dbReference type="SAM" id="Coils"/>
    </source>
</evidence>
<feature type="domain" description="B box-type" evidence="7">
    <location>
        <begin position="116"/>
        <end position="156"/>
    </location>
</feature>
<dbReference type="GO" id="GO:0005737">
    <property type="term" value="C:cytoplasm"/>
    <property type="evidence" value="ECO:0007669"/>
    <property type="project" value="UniProtKB-ARBA"/>
</dbReference>
<dbReference type="SMART" id="SM00589">
    <property type="entry name" value="PRY"/>
    <property type="match status" value="1"/>
</dbReference>
<keyword evidence="10" id="KW-1185">Reference proteome</keyword>
<dbReference type="Pfam" id="PF00622">
    <property type="entry name" value="SPRY"/>
    <property type="match status" value="1"/>
</dbReference>
<dbReference type="PANTHER" id="PTHR25465:SF5">
    <property type="entry name" value="E3 UBIQUITIN_ISG15 LIGASE TRIM25-RELATED"/>
    <property type="match status" value="1"/>
</dbReference>
<feature type="coiled-coil region" evidence="5">
    <location>
        <begin position="229"/>
        <end position="263"/>
    </location>
</feature>
<dbReference type="InterPro" id="IPR058030">
    <property type="entry name" value="TRIM8/14/16/25/29/45/65_CC"/>
</dbReference>
<comment type="caution">
    <text evidence="9">The sequence shown here is derived from an EMBL/GenBank/DDBJ whole genome shotgun (WGS) entry which is preliminary data.</text>
</comment>
<dbReference type="SUPFAM" id="SSF57845">
    <property type="entry name" value="B-box zinc-binding domain"/>
    <property type="match status" value="1"/>
</dbReference>
<protein>
    <recommendedName>
        <fullName evidence="11">Tripartite motif-containing protein 16</fullName>
    </recommendedName>
</protein>
<feature type="compositionally biased region" description="Basic and acidic residues" evidence="6">
    <location>
        <begin position="10"/>
        <end position="22"/>
    </location>
</feature>
<evidence type="ECO:0000259" key="7">
    <source>
        <dbReference type="PROSITE" id="PS50119"/>
    </source>
</evidence>
<dbReference type="InterPro" id="IPR003877">
    <property type="entry name" value="SPRY_dom"/>
</dbReference>
<proteinExistence type="predicted"/>
<dbReference type="PROSITE" id="PS50188">
    <property type="entry name" value="B302_SPRY"/>
    <property type="match status" value="1"/>
</dbReference>
<dbReference type="CDD" id="cd19769">
    <property type="entry name" value="Bbox2_TRIM16-like"/>
    <property type="match status" value="1"/>
</dbReference>
<dbReference type="SMART" id="SM00336">
    <property type="entry name" value="BBOX"/>
    <property type="match status" value="1"/>
</dbReference>
<dbReference type="EMBL" id="JAFIRN010000018">
    <property type="protein sequence ID" value="KAG5831440.1"/>
    <property type="molecule type" value="Genomic_DNA"/>
</dbReference>